<keyword evidence="1" id="KW-0812">Transmembrane</keyword>
<name>A0AAF3EPX9_9BILA</name>
<keyword evidence="2" id="KW-1185">Reference proteome</keyword>
<feature type="transmembrane region" description="Helical" evidence="1">
    <location>
        <begin position="6"/>
        <end position="25"/>
    </location>
</feature>
<dbReference type="WBParaSite" id="MBELARI_LOCUS16132">
    <property type="protein sequence ID" value="MBELARI_LOCUS16132"/>
    <property type="gene ID" value="MBELARI_LOCUS16132"/>
</dbReference>
<feature type="transmembrane region" description="Helical" evidence="1">
    <location>
        <begin position="221"/>
        <end position="239"/>
    </location>
</feature>
<sequence>MTIFDAFTGWFAPILVHSQAGLYLVGYLRLGPHGTHYFLIIFYTLMAIQGGAIGAAFTLKFYALAPPNHQRSIHLLCILYIISIYSTIPICVTFLYLAYDRQMEEYFWETISMTFFEVYGGIFGPIFAYTQTGIYLVGYLRVGVIGTHIFFIFFYVLLSIQGGAIGLAFTMKLYSLASTFHRKLMKGLCFGWLVAYYGMIPICATLLFSAIDQKMIDTSKALFLVLIGAYGTFYSLYLLSRWSLLIGWSWAAIIQRILSPYGNLLSTAHSGLTSIVLLTTTNSYRKALIGIFVAKKTPTLRTRANSIFIADMIRRTSSKAVI</sequence>
<reference evidence="3" key="1">
    <citation type="submission" date="2024-02" db="UniProtKB">
        <authorList>
            <consortium name="WormBaseParasite"/>
        </authorList>
    </citation>
    <scope>IDENTIFICATION</scope>
</reference>
<feature type="transmembrane region" description="Helical" evidence="1">
    <location>
        <begin position="73"/>
        <end position="99"/>
    </location>
</feature>
<keyword evidence="1" id="KW-1133">Transmembrane helix</keyword>
<feature type="transmembrane region" description="Helical" evidence="1">
    <location>
        <begin position="149"/>
        <end position="169"/>
    </location>
</feature>
<evidence type="ECO:0000313" key="3">
    <source>
        <dbReference type="WBParaSite" id="MBELARI_LOCUS16132"/>
    </source>
</evidence>
<organism evidence="2 3">
    <name type="scientific">Mesorhabditis belari</name>
    <dbReference type="NCBI Taxonomy" id="2138241"/>
    <lineage>
        <taxon>Eukaryota</taxon>
        <taxon>Metazoa</taxon>
        <taxon>Ecdysozoa</taxon>
        <taxon>Nematoda</taxon>
        <taxon>Chromadorea</taxon>
        <taxon>Rhabditida</taxon>
        <taxon>Rhabditina</taxon>
        <taxon>Rhabditomorpha</taxon>
        <taxon>Rhabditoidea</taxon>
        <taxon>Rhabditidae</taxon>
        <taxon>Mesorhabditinae</taxon>
        <taxon>Mesorhabditis</taxon>
    </lineage>
</organism>
<dbReference type="Proteomes" id="UP000887575">
    <property type="component" value="Unassembled WGS sequence"/>
</dbReference>
<dbReference type="AlphaFoldDB" id="A0AAF3EPX9"/>
<feature type="transmembrane region" description="Helical" evidence="1">
    <location>
        <begin position="106"/>
        <end position="129"/>
    </location>
</feature>
<keyword evidence="1" id="KW-0472">Membrane</keyword>
<feature type="transmembrane region" description="Helical" evidence="1">
    <location>
        <begin position="190"/>
        <end position="209"/>
    </location>
</feature>
<evidence type="ECO:0000313" key="2">
    <source>
        <dbReference type="Proteomes" id="UP000887575"/>
    </source>
</evidence>
<protein>
    <submittedName>
        <fullName evidence="3">Uncharacterized protein</fullName>
    </submittedName>
</protein>
<proteinExistence type="predicted"/>
<feature type="transmembrane region" description="Helical" evidence="1">
    <location>
        <begin position="37"/>
        <end position="61"/>
    </location>
</feature>
<evidence type="ECO:0000256" key="1">
    <source>
        <dbReference type="SAM" id="Phobius"/>
    </source>
</evidence>
<accession>A0AAF3EPX9</accession>